<name>A0AAP0RNT5_LIQFO</name>
<evidence type="ECO:0000313" key="2">
    <source>
        <dbReference type="EMBL" id="KAK9281235.1"/>
    </source>
</evidence>
<dbReference type="Proteomes" id="UP001415857">
    <property type="component" value="Unassembled WGS sequence"/>
</dbReference>
<feature type="region of interest" description="Disordered" evidence="1">
    <location>
        <begin position="23"/>
        <end position="71"/>
    </location>
</feature>
<feature type="compositionally biased region" description="Gly residues" evidence="1">
    <location>
        <begin position="27"/>
        <end position="68"/>
    </location>
</feature>
<dbReference type="AlphaFoldDB" id="A0AAP0RNT5"/>
<organism evidence="2 3">
    <name type="scientific">Liquidambar formosana</name>
    <name type="common">Formosan gum</name>
    <dbReference type="NCBI Taxonomy" id="63359"/>
    <lineage>
        <taxon>Eukaryota</taxon>
        <taxon>Viridiplantae</taxon>
        <taxon>Streptophyta</taxon>
        <taxon>Embryophyta</taxon>
        <taxon>Tracheophyta</taxon>
        <taxon>Spermatophyta</taxon>
        <taxon>Magnoliopsida</taxon>
        <taxon>eudicotyledons</taxon>
        <taxon>Gunneridae</taxon>
        <taxon>Pentapetalae</taxon>
        <taxon>Saxifragales</taxon>
        <taxon>Altingiaceae</taxon>
        <taxon>Liquidambar</taxon>
    </lineage>
</organism>
<reference evidence="2 3" key="1">
    <citation type="journal article" date="2024" name="Plant J.">
        <title>Genome sequences and population genomics reveal climatic adaptation and genomic divergence between two closely related sweetgum species.</title>
        <authorList>
            <person name="Xu W.Q."/>
            <person name="Ren C.Q."/>
            <person name="Zhang X.Y."/>
            <person name="Comes H.P."/>
            <person name="Liu X.H."/>
            <person name="Li Y.G."/>
            <person name="Kettle C.J."/>
            <person name="Jalonen R."/>
            <person name="Gaisberger H."/>
            <person name="Ma Y.Z."/>
            <person name="Qiu Y.X."/>
        </authorList>
    </citation>
    <scope>NUCLEOTIDE SEQUENCE [LARGE SCALE GENOMIC DNA]</scope>
    <source>
        <strain evidence="2">Hangzhou</strain>
    </source>
</reference>
<evidence type="ECO:0000313" key="3">
    <source>
        <dbReference type="Proteomes" id="UP001415857"/>
    </source>
</evidence>
<gene>
    <name evidence="2" type="ORF">L1049_004130</name>
</gene>
<protein>
    <submittedName>
        <fullName evidence="2">Uncharacterized protein</fullName>
    </submittedName>
</protein>
<keyword evidence="3" id="KW-1185">Reference proteome</keyword>
<accession>A0AAP0RNT5</accession>
<evidence type="ECO:0000256" key="1">
    <source>
        <dbReference type="SAM" id="MobiDB-lite"/>
    </source>
</evidence>
<sequence length="98" mass="9516">MRLQLNHLVAVATHTCMRAVKAAVGSSSGGGQLESDAGGGGDGGGGAQSGGGGDGSGGDGGGRDGTGWHGLSHAEHIEHAIWSLDVVVIVEVDGMKRA</sequence>
<proteinExistence type="predicted"/>
<comment type="caution">
    <text evidence="2">The sequence shown here is derived from an EMBL/GenBank/DDBJ whole genome shotgun (WGS) entry which is preliminary data.</text>
</comment>
<dbReference type="EMBL" id="JBBPBK010000007">
    <property type="protein sequence ID" value="KAK9281235.1"/>
    <property type="molecule type" value="Genomic_DNA"/>
</dbReference>